<dbReference type="GO" id="GO:0030672">
    <property type="term" value="C:synaptic vesicle membrane"/>
    <property type="evidence" value="ECO:0007669"/>
    <property type="project" value="TreeGrafter"/>
</dbReference>
<evidence type="ECO:0000256" key="2">
    <source>
        <dbReference type="ARBA" id="ARBA00010252"/>
    </source>
</evidence>
<evidence type="ECO:0000256" key="7">
    <source>
        <dbReference type="SAM" id="Phobius"/>
    </source>
</evidence>
<sequence>MQRSDLRTLIEKFFFLQYCVLNYLFENANTAYGDSFAGGAFDPASFFKKPQTILRIICWVFSIVVFSTITAEGYNNIQSKCMYNENNSACSYGVGVGVLGFLACVLFLLLDAYFPQISNAKDRKHIVIAEMGFSAVWTFLWFVCFCLLTNQWAKTNTDAKNEIHQDAARACIAFSFFSVISWV</sequence>
<dbReference type="GO" id="GO:0031594">
    <property type="term" value="C:neuromuscular junction"/>
    <property type="evidence" value="ECO:0007669"/>
    <property type="project" value="TreeGrafter"/>
</dbReference>
<evidence type="ECO:0000256" key="3">
    <source>
        <dbReference type="ARBA" id="ARBA00022692"/>
    </source>
</evidence>
<keyword evidence="4 7" id="KW-1133">Transmembrane helix</keyword>
<keyword evidence="5 6" id="KW-0472">Membrane</keyword>
<feature type="transmembrane region" description="Helical" evidence="7">
    <location>
        <begin position="91"/>
        <end position="114"/>
    </location>
</feature>
<dbReference type="InterPro" id="IPR008253">
    <property type="entry name" value="Marvel"/>
</dbReference>
<organism evidence="9 10">
    <name type="scientific">Mugilogobius chulae</name>
    <name type="common">yellowstripe goby</name>
    <dbReference type="NCBI Taxonomy" id="88201"/>
    <lineage>
        <taxon>Eukaryota</taxon>
        <taxon>Metazoa</taxon>
        <taxon>Chordata</taxon>
        <taxon>Craniata</taxon>
        <taxon>Vertebrata</taxon>
        <taxon>Euteleostomi</taxon>
        <taxon>Actinopterygii</taxon>
        <taxon>Neopterygii</taxon>
        <taxon>Teleostei</taxon>
        <taxon>Neoteleostei</taxon>
        <taxon>Acanthomorphata</taxon>
        <taxon>Gobiaria</taxon>
        <taxon>Gobiiformes</taxon>
        <taxon>Gobioidei</taxon>
        <taxon>Gobiidae</taxon>
        <taxon>Gobionellinae</taxon>
        <taxon>Mugilogobius</taxon>
    </lineage>
</organism>
<dbReference type="AlphaFoldDB" id="A0AAW0PVB0"/>
<keyword evidence="10" id="KW-1185">Reference proteome</keyword>
<gene>
    <name evidence="9" type="ORF">WMY93_003124</name>
</gene>
<evidence type="ECO:0000313" key="9">
    <source>
        <dbReference type="EMBL" id="KAK7939798.1"/>
    </source>
</evidence>
<dbReference type="InterPro" id="IPR016579">
    <property type="entry name" value="Synaptogyrin"/>
</dbReference>
<feature type="transmembrane region" description="Helical" evidence="7">
    <location>
        <begin position="53"/>
        <end position="71"/>
    </location>
</feature>
<evidence type="ECO:0000256" key="6">
    <source>
        <dbReference type="PROSITE-ProRule" id="PRU00581"/>
    </source>
</evidence>
<evidence type="ECO:0000256" key="1">
    <source>
        <dbReference type="ARBA" id="ARBA00004141"/>
    </source>
</evidence>
<dbReference type="PROSITE" id="PS51225">
    <property type="entry name" value="MARVEL"/>
    <property type="match status" value="1"/>
</dbReference>
<feature type="transmembrane region" description="Helical" evidence="7">
    <location>
        <begin position="126"/>
        <end position="150"/>
    </location>
</feature>
<accession>A0AAW0PVB0</accession>
<evidence type="ECO:0000313" key="10">
    <source>
        <dbReference type="Proteomes" id="UP001460270"/>
    </source>
</evidence>
<evidence type="ECO:0000256" key="4">
    <source>
        <dbReference type="ARBA" id="ARBA00022989"/>
    </source>
</evidence>
<comment type="similarity">
    <text evidence="2">Belongs to the synaptogyrin family.</text>
</comment>
<evidence type="ECO:0000259" key="8">
    <source>
        <dbReference type="PROSITE" id="PS51225"/>
    </source>
</evidence>
<dbReference type="Pfam" id="PF01284">
    <property type="entry name" value="MARVEL"/>
    <property type="match status" value="1"/>
</dbReference>
<reference evidence="10" key="1">
    <citation type="submission" date="2024-04" db="EMBL/GenBank/DDBJ databases">
        <title>Salinicola lusitanus LLJ914,a marine bacterium isolated from the Okinawa Trough.</title>
        <authorList>
            <person name="Li J."/>
        </authorList>
    </citation>
    <scope>NUCLEOTIDE SEQUENCE [LARGE SCALE GENOMIC DNA]</scope>
</reference>
<comment type="subcellular location">
    <subcellularLocation>
        <location evidence="1">Membrane</location>
        <topology evidence="1">Multi-pass membrane protein</topology>
    </subcellularLocation>
</comment>
<feature type="domain" description="MARVEL" evidence="8">
    <location>
        <begin position="46"/>
        <end position="183"/>
    </location>
</feature>
<dbReference type="PANTHER" id="PTHR10838:SF19">
    <property type="entry name" value="SYNAPTOGYRIN-2 LIKE PROTEIN-RELATED"/>
    <property type="match status" value="1"/>
</dbReference>
<dbReference type="Proteomes" id="UP001460270">
    <property type="component" value="Unassembled WGS sequence"/>
</dbReference>
<dbReference type="PANTHER" id="PTHR10838">
    <property type="entry name" value="SYNAPTOGYRIN"/>
    <property type="match status" value="1"/>
</dbReference>
<proteinExistence type="inferred from homology"/>
<dbReference type="EMBL" id="JBBPFD010000002">
    <property type="protein sequence ID" value="KAK7939798.1"/>
    <property type="molecule type" value="Genomic_DNA"/>
</dbReference>
<comment type="caution">
    <text evidence="9">The sequence shown here is derived from an EMBL/GenBank/DDBJ whole genome shotgun (WGS) entry which is preliminary data.</text>
</comment>
<evidence type="ECO:0000256" key="5">
    <source>
        <dbReference type="ARBA" id="ARBA00023136"/>
    </source>
</evidence>
<keyword evidence="3 6" id="KW-0812">Transmembrane</keyword>
<protein>
    <recommendedName>
        <fullName evidence="8">MARVEL domain-containing protein</fullName>
    </recommendedName>
</protein>
<name>A0AAW0PVB0_9GOBI</name>